<evidence type="ECO:0000256" key="3">
    <source>
        <dbReference type="ARBA" id="ARBA00022475"/>
    </source>
</evidence>
<evidence type="ECO:0000313" key="10">
    <source>
        <dbReference type="Proteomes" id="UP000539538"/>
    </source>
</evidence>
<dbReference type="CDD" id="cd06261">
    <property type="entry name" value="TM_PBP2"/>
    <property type="match status" value="1"/>
</dbReference>
<evidence type="ECO:0000256" key="7">
    <source>
        <dbReference type="RuleBase" id="RU363032"/>
    </source>
</evidence>
<dbReference type="Pfam" id="PF00528">
    <property type="entry name" value="BPD_transp_1"/>
    <property type="match status" value="1"/>
</dbReference>
<sequence>METMSTTESQKPRAVQAAVTGNGERFLRLALPLATMFAWLAAWEFYVWQQAVPPYILPAPSLILQTLVENFSSLESSLWFTLRLTLMALALAVLSGALIGTVFALSPLIELSFFPFAIMLQVTPIIAIAPLIMIYVDSTFAALLICAWIVAFFPMLSNTVIGLRSADHNLKALFRLYRATPWQTFRYLLAPSALPFFMAGLKIAGGLALIGAVVAEFVAGASGRDTGLASRILEASFRNEIPRMFSSLVLVSMCGMAIFMINIWLSKRLLGYWHESEIKSES</sequence>
<evidence type="ECO:0000259" key="8">
    <source>
        <dbReference type="PROSITE" id="PS50928"/>
    </source>
</evidence>
<feature type="transmembrane region" description="Helical" evidence="7">
    <location>
        <begin position="113"/>
        <end position="136"/>
    </location>
</feature>
<evidence type="ECO:0000313" key="9">
    <source>
        <dbReference type="EMBL" id="MBB4653186.1"/>
    </source>
</evidence>
<reference evidence="9 10" key="1">
    <citation type="submission" date="2020-08" db="EMBL/GenBank/DDBJ databases">
        <title>Genomic Encyclopedia of Type Strains, Phase IV (KMG-IV): sequencing the most valuable type-strain genomes for metagenomic binning, comparative biology and taxonomic classification.</title>
        <authorList>
            <person name="Goeker M."/>
        </authorList>
    </citation>
    <scope>NUCLEOTIDE SEQUENCE [LARGE SCALE GENOMIC DNA]</scope>
    <source>
        <strain evidence="9 10">DSM 7050</strain>
    </source>
</reference>
<accession>A0ABR6L8P1</accession>
<feature type="transmembrane region" description="Helical" evidence="7">
    <location>
        <begin position="29"/>
        <end position="48"/>
    </location>
</feature>
<organism evidence="9 10">
    <name type="scientific">Aminobacter niigataensis</name>
    <dbReference type="NCBI Taxonomy" id="83265"/>
    <lineage>
        <taxon>Bacteria</taxon>
        <taxon>Pseudomonadati</taxon>
        <taxon>Pseudomonadota</taxon>
        <taxon>Alphaproteobacteria</taxon>
        <taxon>Hyphomicrobiales</taxon>
        <taxon>Phyllobacteriaceae</taxon>
        <taxon>Aminobacter</taxon>
    </lineage>
</organism>
<comment type="caution">
    <text evidence="9">The sequence shown here is derived from an EMBL/GenBank/DDBJ whole genome shotgun (WGS) entry which is preliminary data.</text>
</comment>
<dbReference type="InterPro" id="IPR035906">
    <property type="entry name" value="MetI-like_sf"/>
</dbReference>
<dbReference type="Gene3D" id="1.10.3720.10">
    <property type="entry name" value="MetI-like"/>
    <property type="match status" value="1"/>
</dbReference>
<keyword evidence="2 7" id="KW-0813">Transport</keyword>
<dbReference type="PANTHER" id="PTHR30151:SF41">
    <property type="entry name" value="ABC TRANSPORTER PERMEASE PROTEIN"/>
    <property type="match status" value="1"/>
</dbReference>
<feature type="transmembrane region" description="Helical" evidence="7">
    <location>
        <begin position="84"/>
        <end position="106"/>
    </location>
</feature>
<keyword evidence="3" id="KW-1003">Cell membrane</keyword>
<feature type="transmembrane region" description="Helical" evidence="7">
    <location>
        <begin position="244"/>
        <end position="265"/>
    </location>
</feature>
<dbReference type="PROSITE" id="PS50928">
    <property type="entry name" value="ABC_TM1"/>
    <property type="match status" value="1"/>
</dbReference>
<feature type="transmembrane region" description="Helical" evidence="7">
    <location>
        <begin position="142"/>
        <end position="163"/>
    </location>
</feature>
<evidence type="ECO:0000256" key="6">
    <source>
        <dbReference type="ARBA" id="ARBA00023136"/>
    </source>
</evidence>
<keyword evidence="6 7" id="KW-0472">Membrane</keyword>
<comment type="subcellular location">
    <subcellularLocation>
        <location evidence="1 7">Cell membrane</location>
        <topology evidence="1 7">Multi-pass membrane protein</topology>
    </subcellularLocation>
</comment>
<evidence type="ECO:0000256" key="2">
    <source>
        <dbReference type="ARBA" id="ARBA00022448"/>
    </source>
</evidence>
<evidence type="ECO:0000256" key="5">
    <source>
        <dbReference type="ARBA" id="ARBA00022989"/>
    </source>
</evidence>
<name>A0ABR6L8P1_9HYPH</name>
<keyword evidence="4 7" id="KW-0812">Transmembrane</keyword>
<comment type="similarity">
    <text evidence="7">Belongs to the binding-protein-dependent transport system permease family.</text>
</comment>
<dbReference type="InterPro" id="IPR000515">
    <property type="entry name" value="MetI-like"/>
</dbReference>
<evidence type="ECO:0000256" key="4">
    <source>
        <dbReference type="ARBA" id="ARBA00022692"/>
    </source>
</evidence>
<dbReference type="EMBL" id="JACHOT010000010">
    <property type="protein sequence ID" value="MBB4653186.1"/>
    <property type="molecule type" value="Genomic_DNA"/>
</dbReference>
<protein>
    <submittedName>
        <fullName evidence="9">NitT/TauT family transport system permease protein</fullName>
    </submittedName>
</protein>
<keyword evidence="10" id="KW-1185">Reference proteome</keyword>
<dbReference type="SUPFAM" id="SSF161098">
    <property type="entry name" value="MetI-like"/>
    <property type="match status" value="1"/>
</dbReference>
<gene>
    <name evidence="9" type="ORF">GGQ99_004971</name>
</gene>
<keyword evidence="5 7" id="KW-1133">Transmembrane helix</keyword>
<feature type="domain" description="ABC transmembrane type-1" evidence="8">
    <location>
        <begin position="78"/>
        <end position="262"/>
    </location>
</feature>
<dbReference type="Proteomes" id="UP000539538">
    <property type="component" value="Unassembled WGS sequence"/>
</dbReference>
<evidence type="ECO:0000256" key="1">
    <source>
        <dbReference type="ARBA" id="ARBA00004651"/>
    </source>
</evidence>
<proteinExistence type="inferred from homology"/>
<dbReference type="PANTHER" id="PTHR30151">
    <property type="entry name" value="ALKANE SULFONATE ABC TRANSPORTER-RELATED, MEMBRANE SUBUNIT"/>
    <property type="match status" value="1"/>
</dbReference>